<comment type="similarity">
    <text evidence="1">Belongs to the metallo-dependent hydrolases superfamily. TatD-type hydrolase family.</text>
</comment>
<keyword evidence="2 4" id="KW-0479">Metal-binding</keyword>
<evidence type="ECO:0000256" key="1">
    <source>
        <dbReference type="ARBA" id="ARBA00009275"/>
    </source>
</evidence>
<feature type="binding site" evidence="4">
    <location>
        <position position="101"/>
    </location>
    <ligand>
        <name>a divalent metal cation</name>
        <dbReference type="ChEBI" id="CHEBI:60240"/>
        <label>1</label>
    </ligand>
</feature>
<dbReference type="Pfam" id="PF01026">
    <property type="entry name" value="TatD_DNase"/>
    <property type="match status" value="1"/>
</dbReference>
<feature type="binding site" evidence="4">
    <location>
        <position position="162"/>
    </location>
    <ligand>
        <name>a divalent metal cation</name>
        <dbReference type="ChEBI" id="CHEBI:60240"/>
        <label>2</label>
    </ligand>
</feature>
<dbReference type="EMBL" id="DXDA01000067">
    <property type="protein sequence ID" value="HIY69499.1"/>
    <property type="molecule type" value="Genomic_DNA"/>
</dbReference>
<dbReference type="CDD" id="cd01310">
    <property type="entry name" value="TatD_DNAse"/>
    <property type="match status" value="1"/>
</dbReference>
<reference evidence="5" key="2">
    <citation type="submission" date="2021-04" db="EMBL/GenBank/DDBJ databases">
        <authorList>
            <person name="Gilroy R."/>
        </authorList>
    </citation>
    <scope>NUCLEOTIDE SEQUENCE</scope>
    <source>
        <strain evidence="5">5134</strain>
    </source>
</reference>
<dbReference type="GO" id="GO:0005829">
    <property type="term" value="C:cytosol"/>
    <property type="evidence" value="ECO:0007669"/>
    <property type="project" value="TreeGrafter"/>
</dbReference>
<dbReference type="NCBIfam" id="TIGR00010">
    <property type="entry name" value="YchF/TatD family DNA exonuclease"/>
    <property type="match status" value="1"/>
</dbReference>
<dbReference type="InterPro" id="IPR032466">
    <property type="entry name" value="Metal_Hydrolase"/>
</dbReference>
<sequence>MNLIDTHSHLYDEAFDTDREEAFERARAEGVRRLLLPAIDSESHERLFDLCRRHPDRCTPMMGLHPTSVNENPRWREELALVEHYLESRPEGIPPFCAVGEIGLDLYWSREFREEQIEAFRRQIELSLQYRLPIAVHTRDAWPETVDIMHEYRGRGIRGVFHAFSDGIETYHALKSCGEFLFGIGGVVTFKKSRLAEVVREMELQDLLLETDCPYLTPVPHRGERNESSYVRFVCEKVAELKGLTPEEVAEATTANAERLFGKSGQTATGPIRTEATAES</sequence>
<feature type="binding site" evidence="4">
    <location>
        <position position="212"/>
    </location>
    <ligand>
        <name>a divalent metal cation</name>
        <dbReference type="ChEBI" id="CHEBI:60240"/>
        <label>1</label>
    </ligand>
</feature>
<evidence type="ECO:0000256" key="3">
    <source>
        <dbReference type="ARBA" id="ARBA00022801"/>
    </source>
</evidence>
<dbReference type="InterPro" id="IPR001130">
    <property type="entry name" value="TatD-like"/>
</dbReference>
<dbReference type="Proteomes" id="UP000886844">
    <property type="component" value="Unassembled WGS sequence"/>
</dbReference>
<evidence type="ECO:0000256" key="2">
    <source>
        <dbReference type="ARBA" id="ARBA00022723"/>
    </source>
</evidence>
<dbReference type="GO" id="GO:0046872">
    <property type="term" value="F:metal ion binding"/>
    <property type="evidence" value="ECO:0007669"/>
    <property type="project" value="UniProtKB-KW"/>
</dbReference>
<feature type="binding site" evidence="4">
    <location>
        <position position="137"/>
    </location>
    <ligand>
        <name>a divalent metal cation</name>
        <dbReference type="ChEBI" id="CHEBI:60240"/>
        <label>2</label>
    </ligand>
</feature>
<dbReference type="Gene3D" id="3.20.20.140">
    <property type="entry name" value="Metal-dependent hydrolases"/>
    <property type="match status" value="1"/>
</dbReference>
<dbReference type="AlphaFoldDB" id="A0A9D2CD12"/>
<dbReference type="GO" id="GO:0016788">
    <property type="term" value="F:hydrolase activity, acting on ester bonds"/>
    <property type="evidence" value="ECO:0007669"/>
    <property type="project" value="InterPro"/>
</dbReference>
<dbReference type="FunFam" id="3.20.20.140:FF:000005">
    <property type="entry name" value="TatD family hydrolase"/>
    <property type="match status" value="1"/>
</dbReference>
<dbReference type="PANTHER" id="PTHR46124">
    <property type="entry name" value="D-AMINOACYL-TRNA DEACYLASE"/>
    <property type="match status" value="1"/>
</dbReference>
<comment type="caution">
    <text evidence="5">The sequence shown here is derived from an EMBL/GenBank/DDBJ whole genome shotgun (WGS) entry which is preliminary data.</text>
</comment>
<dbReference type="GO" id="GO:0004536">
    <property type="term" value="F:DNA nuclease activity"/>
    <property type="evidence" value="ECO:0007669"/>
    <property type="project" value="InterPro"/>
</dbReference>
<dbReference type="SUPFAM" id="SSF51556">
    <property type="entry name" value="Metallo-dependent hydrolases"/>
    <property type="match status" value="1"/>
</dbReference>
<feature type="binding site" evidence="4">
    <location>
        <position position="9"/>
    </location>
    <ligand>
        <name>a divalent metal cation</name>
        <dbReference type="ChEBI" id="CHEBI:60240"/>
        <label>1</label>
    </ligand>
</feature>
<evidence type="ECO:0000313" key="5">
    <source>
        <dbReference type="EMBL" id="HIY69499.1"/>
    </source>
</evidence>
<gene>
    <name evidence="5" type="ORF">H9828_08790</name>
</gene>
<name>A0A9D2CD12_9BACT</name>
<dbReference type="PANTHER" id="PTHR46124:SF4">
    <property type="entry name" value="HYDROLASE TATD"/>
    <property type="match status" value="1"/>
</dbReference>
<feature type="binding site" evidence="4">
    <location>
        <position position="7"/>
    </location>
    <ligand>
        <name>a divalent metal cation</name>
        <dbReference type="ChEBI" id="CHEBI:60240"/>
        <label>1</label>
    </ligand>
</feature>
<evidence type="ECO:0000313" key="6">
    <source>
        <dbReference type="Proteomes" id="UP000886844"/>
    </source>
</evidence>
<organism evidence="5 6">
    <name type="scientific">Candidatus Alistipes intestinigallinarum</name>
    <dbReference type="NCBI Taxonomy" id="2838440"/>
    <lineage>
        <taxon>Bacteria</taxon>
        <taxon>Pseudomonadati</taxon>
        <taxon>Bacteroidota</taxon>
        <taxon>Bacteroidia</taxon>
        <taxon>Bacteroidales</taxon>
        <taxon>Rikenellaceae</taxon>
        <taxon>Alistipes</taxon>
    </lineage>
</organism>
<accession>A0A9D2CD12</accession>
<keyword evidence="3 5" id="KW-0378">Hydrolase</keyword>
<evidence type="ECO:0000256" key="4">
    <source>
        <dbReference type="PIRSR" id="PIRSR005902-1"/>
    </source>
</evidence>
<dbReference type="InterPro" id="IPR015991">
    <property type="entry name" value="TatD/YcfH-like"/>
</dbReference>
<reference evidence="5" key="1">
    <citation type="journal article" date="2021" name="PeerJ">
        <title>Extensive microbial diversity within the chicken gut microbiome revealed by metagenomics and culture.</title>
        <authorList>
            <person name="Gilroy R."/>
            <person name="Ravi A."/>
            <person name="Getino M."/>
            <person name="Pursley I."/>
            <person name="Horton D.L."/>
            <person name="Alikhan N.F."/>
            <person name="Baker D."/>
            <person name="Gharbi K."/>
            <person name="Hall N."/>
            <person name="Watson M."/>
            <person name="Adriaenssens E.M."/>
            <person name="Foster-Nyarko E."/>
            <person name="Jarju S."/>
            <person name="Secka A."/>
            <person name="Antonio M."/>
            <person name="Oren A."/>
            <person name="Chaudhuri R.R."/>
            <person name="La Ragione R."/>
            <person name="Hildebrand F."/>
            <person name="Pallen M.J."/>
        </authorList>
    </citation>
    <scope>NUCLEOTIDE SEQUENCE</scope>
    <source>
        <strain evidence="5">5134</strain>
    </source>
</reference>
<protein>
    <submittedName>
        <fullName evidence="5">TatD family hydrolase</fullName>
    </submittedName>
</protein>
<proteinExistence type="inferred from homology"/>
<dbReference type="PIRSF" id="PIRSF005902">
    <property type="entry name" value="DNase_TatD"/>
    <property type="match status" value="1"/>
</dbReference>